<comment type="caution">
    <text evidence="1">The sequence shown here is derived from an EMBL/GenBank/DDBJ whole genome shotgun (WGS) entry which is preliminary data.</text>
</comment>
<sequence length="642" mass="75935">MANDSKLDIRAKKNLNYVLQKRKLDTFAADSLDNNATVEKIFEYLESKNKHSKAYKFYCLNLRQTRRCDTLHYLVPGHPLNAFHEEWDGGLKSGYFESFSHKSMKPKMITEIRNMHVKDPVTETMAKKIDWNLKWRTYRRLNTITSDKRRYKWHNDNVLECPKAFVEMAEHWEQNPDVFFDSNYNWYYAGNGNMQLINFHGSDYLLHSELNCLWVTPFSKDNLILNYEKELIYDCKDTILETVSCQNLIAVRTKNKIIILKLTESDDKICIEKLKDIESKLPFTSISFDEYHKNILYVTTLDYKLTIVNTDRMTGRNKQLRGRIKTLTNNWSSVIASERCYYTHITKDSIVLYDKRTNNAFQRWKDIEKVADEFLCNDITVAKHCKGRPLLYFGTEHHLFLMDMRYNASNKLIPVQRWMHGMQCPPTYMSICSSEIDREFVFLSSQWCEDMCVTNNYAKRLESKADISSVSIPYRPPSVFSTLREAHQKSLFCELENPINNRLSTAITGMTIVPQDEKYFILMQNSLGDISSHALFPKHMTMFIDDDSVEQLYEWSNSYKVESKEFEVSKVVNIRNLWKRLKKVPGDYKFEESKYLKDSKFNEQDIYDDFENDELESGLLDIWIKEQNQEHDTIEEASQFFE</sequence>
<evidence type="ECO:0000313" key="1">
    <source>
        <dbReference type="EMBL" id="KAJ0174959.1"/>
    </source>
</evidence>
<proteinExistence type="predicted"/>
<reference evidence="1 2" key="1">
    <citation type="journal article" date="2021" name="Front. Genet.">
        <title>Chromosome-Level Genome Assembly Reveals Significant Gene Expansion in the Toll and IMD Signaling Pathways of Dendrolimus kikuchii.</title>
        <authorList>
            <person name="Zhou J."/>
            <person name="Wu P."/>
            <person name="Xiong Z."/>
            <person name="Liu N."/>
            <person name="Zhao N."/>
            <person name="Ji M."/>
            <person name="Qiu Y."/>
            <person name="Yang B."/>
        </authorList>
    </citation>
    <scope>NUCLEOTIDE SEQUENCE [LARGE SCALE GENOMIC DNA]</scope>
    <source>
        <strain evidence="1">Ann1</strain>
    </source>
</reference>
<dbReference type="Proteomes" id="UP000824533">
    <property type="component" value="Linkage Group LG16"/>
</dbReference>
<keyword evidence="2" id="KW-1185">Reference proteome</keyword>
<protein>
    <submittedName>
        <fullName evidence="1">Uncharacterized protein</fullName>
    </submittedName>
</protein>
<accession>A0ACC1CTE5</accession>
<organism evidence="1 2">
    <name type="scientific">Dendrolimus kikuchii</name>
    <dbReference type="NCBI Taxonomy" id="765133"/>
    <lineage>
        <taxon>Eukaryota</taxon>
        <taxon>Metazoa</taxon>
        <taxon>Ecdysozoa</taxon>
        <taxon>Arthropoda</taxon>
        <taxon>Hexapoda</taxon>
        <taxon>Insecta</taxon>
        <taxon>Pterygota</taxon>
        <taxon>Neoptera</taxon>
        <taxon>Endopterygota</taxon>
        <taxon>Lepidoptera</taxon>
        <taxon>Glossata</taxon>
        <taxon>Ditrysia</taxon>
        <taxon>Bombycoidea</taxon>
        <taxon>Lasiocampidae</taxon>
        <taxon>Dendrolimus</taxon>
    </lineage>
</organism>
<name>A0ACC1CTE5_9NEOP</name>
<evidence type="ECO:0000313" key="2">
    <source>
        <dbReference type="Proteomes" id="UP000824533"/>
    </source>
</evidence>
<gene>
    <name evidence="1" type="ORF">K1T71_009100</name>
</gene>
<dbReference type="EMBL" id="CM034402">
    <property type="protein sequence ID" value="KAJ0174959.1"/>
    <property type="molecule type" value="Genomic_DNA"/>
</dbReference>